<keyword evidence="3" id="KW-1185">Reference proteome</keyword>
<protein>
    <submittedName>
        <fullName evidence="2">Uncharacterized protein</fullName>
    </submittedName>
</protein>
<organism evidence="2 3">
    <name type="scientific">Collybia nuda</name>
    <dbReference type="NCBI Taxonomy" id="64659"/>
    <lineage>
        <taxon>Eukaryota</taxon>
        <taxon>Fungi</taxon>
        <taxon>Dikarya</taxon>
        <taxon>Basidiomycota</taxon>
        <taxon>Agaricomycotina</taxon>
        <taxon>Agaricomycetes</taxon>
        <taxon>Agaricomycetidae</taxon>
        <taxon>Agaricales</taxon>
        <taxon>Tricholomatineae</taxon>
        <taxon>Clitocybaceae</taxon>
        <taxon>Collybia</taxon>
    </lineage>
</organism>
<feature type="compositionally biased region" description="Acidic residues" evidence="1">
    <location>
        <begin position="52"/>
        <end position="70"/>
    </location>
</feature>
<evidence type="ECO:0000256" key="1">
    <source>
        <dbReference type="SAM" id="MobiDB-lite"/>
    </source>
</evidence>
<dbReference type="EMBL" id="MU150280">
    <property type="protein sequence ID" value="KAF9461685.1"/>
    <property type="molecule type" value="Genomic_DNA"/>
</dbReference>
<accession>A0A9P5Y3M9</accession>
<name>A0A9P5Y3M9_9AGAR</name>
<comment type="caution">
    <text evidence="2">The sequence shown here is derived from an EMBL/GenBank/DDBJ whole genome shotgun (WGS) entry which is preliminary data.</text>
</comment>
<reference evidence="2" key="1">
    <citation type="submission" date="2020-11" db="EMBL/GenBank/DDBJ databases">
        <authorList>
            <consortium name="DOE Joint Genome Institute"/>
            <person name="Ahrendt S."/>
            <person name="Riley R."/>
            <person name="Andreopoulos W."/>
            <person name="Labutti K."/>
            <person name="Pangilinan J."/>
            <person name="Ruiz-Duenas F.J."/>
            <person name="Barrasa J.M."/>
            <person name="Sanchez-Garcia M."/>
            <person name="Camarero S."/>
            <person name="Miyauchi S."/>
            <person name="Serrano A."/>
            <person name="Linde D."/>
            <person name="Babiker R."/>
            <person name="Drula E."/>
            <person name="Ayuso-Fernandez I."/>
            <person name="Pacheco R."/>
            <person name="Padilla G."/>
            <person name="Ferreira P."/>
            <person name="Barriuso J."/>
            <person name="Kellner H."/>
            <person name="Castanera R."/>
            <person name="Alfaro M."/>
            <person name="Ramirez L."/>
            <person name="Pisabarro A.G."/>
            <person name="Kuo A."/>
            <person name="Tritt A."/>
            <person name="Lipzen A."/>
            <person name="He G."/>
            <person name="Yan M."/>
            <person name="Ng V."/>
            <person name="Cullen D."/>
            <person name="Martin F."/>
            <person name="Rosso M.-N."/>
            <person name="Henrissat B."/>
            <person name="Hibbett D."/>
            <person name="Martinez A.T."/>
            <person name="Grigoriev I.V."/>
        </authorList>
    </citation>
    <scope>NUCLEOTIDE SEQUENCE</scope>
    <source>
        <strain evidence="2">CBS 247.69</strain>
    </source>
</reference>
<feature type="non-terminal residue" evidence="2">
    <location>
        <position position="1"/>
    </location>
</feature>
<evidence type="ECO:0000313" key="3">
    <source>
        <dbReference type="Proteomes" id="UP000807353"/>
    </source>
</evidence>
<sequence>PVESASSRPPDPVDSSRESSRPVIPGAESNIHEDWADLHMYLDSTRFIIADDDDGFESNSDLEEGEEGEDWETKDLQERLVNLAKEQGDDPTDEDWLPRELRKKKQKISRPATYVKGPDVMSKSDRTKRRYQKAFRGQKTLDTFFFKPVSNLPALSTPLEHQPTAQNELPQLADSVTVRQESVEVEIPPTNEDPDVDEGACEAWEDELDECVRGGVEIRGWSELHKQIKADLNESQKRLLPTSHINQLLIIRNFATLRLKGYGRIAASKEIARQWHEGEGIYFSRRVRALARHYQIFEQLPLERRGGMKKSRCLLLDERVKNAARAWLLAQTAGSITPRIFQCALNETILPSLSVILKKPLCERTARRWLMKLGWCLTVL</sequence>
<gene>
    <name evidence="2" type="ORF">BDZ94DRAFT_1310317</name>
</gene>
<proteinExistence type="predicted"/>
<evidence type="ECO:0000313" key="2">
    <source>
        <dbReference type="EMBL" id="KAF9461685.1"/>
    </source>
</evidence>
<dbReference type="AlphaFoldDB" id="A0A9P5Y3M9"/>
<dbReference type="OrthoDB" id="6511194at2759"/>
<feature type="region of interest" description="Disordered" evidence="1">
    <location>
        <begin position="52"/>
        <end position="110"/>
    </location>
</feature>
<dbReference type="Proteomes" id="UP000807353">
    <property type="component" value="Unassembled WGS sequence"/>
</dbReference>
<feature type="region of interest" description="Disordered" evidence="1">
    <location>
        <begin position="1"/>
        <end position="31"/>
    </location>
</feature>